<protein>
    <recommendedName>
        <fullName evidence="4">Porin domain-containing protein</fullName>
    </recommendedName>
</protein>
<dbReference type="Pfam" id="PF09694">
    <property type="entry name" value="Gcw_chp"/>
    <property type="match status" value="1"/>
</dbReference>
<evidence type="ECO:0000313" key="2">
    <source>
        <dbReference type="EMBL" id="AGI69694.1"/>
    </source>
</evidence>
<evidence type="ECO:0000256" key="1">
    <source>
        <dbReference type="SAM" id="SignalP"/>
    </source>
</evidence>
<gene>
    <name evidence="2" type="ORF">OAN307_c43080</name>
</gene>
<feature type="chain" id="PRO_5004102403" description="Porin domain-containing protein" evidence="1">
    <location>
        <begin position="23"/>
        <end position="221"/>
    </location>
</feature>
<accession>M9RAL6</accession>
<dbReference type="eggNOG" id="ENOG502Z9NJ">
    <property type="taxonomic scope" value="Bacteria"/>
</dbReference>
<organism evidence="2 3">
    <name type="scientific">Octadecabacter antarcticus 307</name>
    <dbReference type="NCBI Taxonomy" id="391626"/>
    <lineage>
        <taxon>Bacteria</taxon>
        <taxon>Pseudomonadati</taxon>
        <taxon>Pseudomonadota</taxon>
        <taxon>Alphaproteobacteria</taxon>
        <taxon>Rhodobacterales</taxon>
        <taxon>Roseobacteraceae</taxon>
        <taxon>Octadecabacter</taxon>
    </lineage>
</organism>
<dbReference type="STRING" id="391626.OAN307_c43080"/>
<keyword evidence="3" id="KW-1185">Reference proteome</keyword>
<dbReference type="Proteomes" id="UP000005307">
    <property type="component" value="Chromosome"/>
</dbReference>
<dbReference type="EMBL" id="CP003740">
    <property type="protein sequence ID" value="AGI69694.1"/>
    <property type="molecule type" value="Genomic_DNA"/>
</dbReference>
<dbReference type="InterPro" id="IPR010239">
    <property type="entry name" value="CHP02001"/>
</dbReference>
<dbReference type="NCBIfam" id="TIGR02001">
    <property type="entry name" value="gcw_chp"/>
    <property type="match status" value="1"/>
</dbReference>
<feature type="signal peptide" evidence="1">
    <location>
        <begin position="1"/>
        <end position="22"/>
    </location>
</feature>
<proteinExistence type="predicted"/>
<evidence type="ECO:0008006" key="4">
    <source>
        <dbReference type="Google" id="ProtNLM"/>
    </source>
</evidence>
<dbReference type="RefSeq" id="WP_015501614.1">
    <property type="nucleotide sequence ID" value="NC_020911.1"/>
</dbReference>
<dbReference type="AlphaFoldDB" id="M9RAL6"/>
<name>M9RAL6_9RHOB</name>
<sequence length="221" mass="23692">MRTVLNSATIALLSGLPVVAIAQELTFSANIALTSEYMSQGFELSDGPALQIYAEAAYAGFYFGAFGSNLSPDLSGADSSVDLYLGKAGDIGKFYYDIGVAYYFYQNATWAVDYEEYYVSAGYAVTPSLYATVYYGNAPHYEQHDIALTVDYYSNIAGLAVSATYGDVRTNYGEWNYWSVGGSYEVSDAVSVDLTYHGADDNGAGVGVTDGILTATVAYAF</sequence>
<evidence type="ECO:0000313" key="3">
    <source>
        <dbReference type="Proteomes" id="UP000005307"/>
    </source>
</evidence>
<dbReference type="HOGENOM" id="CLU_074587_3_0_5"/>
<reference evidence="2 3" key="1">
    <citation type="journal article" date="2013" name="PLoS ONE">
        <title>Poles Apart: Arctic and Antarctic Octadecabacter strains Share High Genome Plasticity and a New Type of Xanthorhodopsin.</title>
        <authorList>
            <person name="Vollmers J."/>
            <person name="Voget S."/>
            <person name="Dietrich S."/>
            <person name="Gollnow K."/>
            <person name="Smits M."/>
            <person name="Meyer K."/>
            <person name="Brinkhoff T."/>
            <person name="Simon M."/>
            <person name="Daniel R."/>
        </authorList>
    </citation>
    <scope>NUCLEOTIDE SEQUENCE [LARGE SCALE GENOMIC DNA]</scope>
    <source>
        <strain evidence="2 3">307</strain>
    </source>
</reference>
<dbReference type="KEGG" id="oat:OAN307_c43080"/>
<dbReference type="OrthoDB" id="9793561at2"/>
<keyword evidence="1" id="KW-0732">Signal</keyword>